<keyword evidence="3" id="KW-1185">Reference proteome</keyword>
<keyword evidence="2" id="KW-0808">Transferase</keyword>
<dbReference type="Gene3D" id="3.40.50.880">
    <property type="match status" value="1"/>
</dbReference>
<evidence type="ECO:0000313" key="3">
    <source>
        <dbReference type="Proteomes" id="UP000292639"/>
    </source>
</evidence>
<dbReference type="Proteomes" id="UP000292639">
    <property type="component" value="Unassembled WGS sequence"/>
</dbReference>
<dbReference type="PROSITE" id="PS51273">
    <property type="entry name" value="GATASE_TYPE_1"/>
    <property type="match status" value="1"/>
</dbReference>
<dbReference type="InterPro" id="IPR044992">
    <property type="entry name" value="ChyE-like"/>
</dbReference>
<dbReference type="EMBL" id="QJUP01000008">
    <property type="protein sequence ID" value="TBU97842.1"/>
    <property type="molecule type" value="Genomic_DNA"/>
</dbReference>
<dbReference type="FunFam" id="3.40.50.880:FF:000033">
    <property type="entry name" value="Glutamine amidotransferase class-I"/>
    <property type="match status" value="1"/>
</dbReference>
<accession>A0A4Q9RAT7</accession>
<dbReference type="InterPro" id="IPR029062">
    <property type="entry name" value="Class_I_gatase-like"/>
</dbReference>
<name>A0A4Q9RAT7_9GAMM</name>
<dbReference type="Pfam" id="PF00117">
    <property type="entry name" value="GATase"/>
    <property type="match status" value="1"/>
</dbReference>
<comment type="caution">
    <text evidence="2">The sequence shown here is derived from an EMBL/GenBank/DDBJ whole genome shotgun (WGS) entry which is preliminary data.</text>
</comment>
<dbReference type="InterPro" id="IPR017926">
    <property type="entry name" value="GATASE"/>
</dbReference>
<gene>
    <name evidence="2" type="ORF">DNJ96_08305</name>
</gene>
<dbReference type="CDD" id="cd01741">
    <property type="entry name" value="GATase1_1"/>
    <property type="match status" value="1"/>
</dbReference>
<feature type="domain" description="Glutamine amidotransferase" evidence="1">
    <location>
        <begin position="22"/>
        <end position="179"/>
    </location>
</feature>
<dbReference type="AlphaFoldDB" id="A0A4Q9RAT7"/>
<evidence type="ECO:0000313" key="2">
    <source>
        <dbReference type="EMBL" id="TBU97842.1"/>
    </source>
</evidence>
<organism evidence="2 3">
    <name type="scientific">Stutzerimonas kirkiae</name>
    <dbReference type="NCBI Taxonomy" id="2211392"/>
    <lineage>
        <taxon>Bacteria</taxon>
        <taxon>Pseudomonadati</taxon>
        <taxon>Pseudomonadota</taxon>
        <taxon>Gammaproteobacteria</taxon>
        <taxon>Pseudomonadales</taxon>
        <taxon>Pseudomonadaceae</taxon>
        <taxon>Stutzerimonas</taxon>
    </lineage>
</organism>
<dbReference type="GO" id="GO:0005829">
    <property type="term" value="C:cytosol"/>
    <property type="evidence" value="ECO:0007669"/>
    <property type="project" value="TreeGrafter"/>
</dbReference>
<dbReference type="SUPFAM" id="SSF52317">
    <property type="entry name" value="Class I glutamine amidotransferase-like"/>
    <property type="match status" value="1"/>
</dbReference>
<reference evidence="2 3" key="1">
    <citation type="submission" date="2018-06" db="EMBL/GenBank/DDBJ databases">
        <title>Three novel Pseudomonas species isolated from symptomatic oak.</title>
        <authorList>
            <person name="Bueno-Gonzalez V."/>
            <person name="Brady C."/>
        </authorList>
    </citation>
    <scope>NUCLEOTIDE SEQUENCE [LARGE SCALE GENOMIC DNA]</scope>
    <source>
        <strain evidence="2 3">P17C</strain>
    </source>
</reference>
<sequence>MRVHVLQHVPFEDIGSMAGWFRDRGAQLSYTRFYEADARLPAPEGFDLIVAMGGPMSVNDEATLPWLVEEKRFLRTAIAANVAVLGVCLGAQLIASALGAAVHPNDEAEIGWFPVRRASAAEGCFRFPDELTLLHWHGETFELPEGAVLLASSEACRHQAFQLGRRVIGLQCHPEMTETIVADLLAEFADDLAPARWVQAPAEMAGVAVASYLAGQSLMAEILAYLLKK</sequence>
<dbReference type="PANTHER" id="PTHR42695">
    <property type="entry name" value="GLUTAMINE AMIDOTRANSFERASE YLR126C-RELATED"/>
    <property type="match status" value="1"/>
</dbReference>
<protein>
    <submittedName>
        <fullName evidence="2">Amidotransferase</fullName>
    </submittedName>
</protein>
<dbReference type="PANTHER" id="PTHR42695:SF5">
    <property type="entry name" value="GLUTAMINE AMIDOTRANSFERASE YLR126C-RELATED"/>
    <property type="match status" value="1"/>
</dbReference>
<evidence type="ECO:0000259" key="1">
    <source>
        <dbReference type="Pfam" id="PF00117"/>
    </source>
</evidence>
<proteinExistence type="predicted"/>
<dbReference type="GO" id="GO:0016740">
    <property type="term" value="F:transferase activity"/>
    <property type="evidence" value="ECO:0007669"/>
    <property type="project" value="UniProtKB-KW"/>
</dbReference>
<dbReference type="RefSeq" id="WP_131183398.1">
    <property type="nucleotide sequence ID" value="NZ_QJUO01000004.1"/>
</dbReference>